<name>A0A8H4LC90_9HYPO</name>
<evidence type="ECO:0000313" key="4">
    <source>
        <dbReference type="Proteomes" id="UP000554235"/>
    </source>
</evidence>
<reference evidence="3 4" key="1">
    <citation type="submission" date="2020-01" db="EMBL/GenBank/DDBJ databases">
        <title>Identification and distribution of gene clusters putatively required for synthesis of sphingolipid metabolism inhibitors in phylogenetically diverse species of the filamentous fungus Fusarium.</title>
        <authorList>
            <person name="Kim H.-S."/>
            <person name="Busman M."/>
            <person name="Brown D.W."/>
            <person name="Divon H."/>
            <person name="Uhlig S."/>
            <person name="Proctor R.H."/>
        </authorList>
    </citation>
    <scope>NUCLEOTIDE SEQUENCE [LARGE SCALE GENOMIC DNA]</scope>
    <source>
        <strain evidence="3 4">NRRL 20459</strain>
    </source>
</reference>
<keyword evidence="4" id="KW-1185">Reference proteome</keyword>
<keyword evidence="2" id="KW-1133">Transmembrane helix</keyword>
<evidence type="ECO:0000256" key="2">
    <source>
        <dbReference type="SAM" id="Phobius"/>
    </source>
</evidence>
<evidence type="ECO:0000256" key="1">
    <source>
        <dbReference type="SAM" id="MobiDB-lite"/>
    </source>
</evidence>
<gene>
    <name evidence="3" type="ORF">FALBO_8259</name>
</gene>
<sequence>MVRRKLFGRVTRWLQPEPFTPACAASNHPAVAQDLWDIFAGLPQGHSIAALESVSSVMCPSGPAAPAVEDERQTPRKEDQLKKTERDSFFTSGFDSIMGFFSLLLYLLAALHSSVAANFVGRPGKDNPDGGLPVLHKYGGGRTPGYLFGGCVFGLSQGIEDDYLRATVLCPYAVYSHLSGDRVSLVMVTVIKFEDMGVQNTSDYNFGPYSIYHYRDSGLGDIFDVDWGESGRGNENRDGYIQDLTVASEIVETLPSVISGSVVPGTIIPGATILGTTIPGSVITDGGDMSSSTDGSISWTTETWSISPSNTDDSDSDTSETGSVSSDAESASLSGSETVGPTSIQTAGGAQVTAALGIGALFGVMGLLA</sequence>
<dbReference type="OrthoDB" id="5097448at2759"/>
<keyword evidence="2" id="KW-0472">Membrane</keyword>
<feature type="region of interest" description="Disordered" evidence="1">
    <location>
        <begin position="62"/>
        <end position="83"/>
    </location>
</feature>
<proteinExistence type="predicted"/>
<dbReference type="AlphaFoldDB" id="A0A8H4LC90"/>
<evidence type="ECO:0000313" key="3">
    <source>
        <dbReference type="EMBL" id="KAF4464904.1"/>
    </source>
</evidence>
<comment type="caution">
    <text evidence="3">The sequence shown here is derived from an EMBL/GenBank/DDBJ whole genome shotgun (WGS) entry which is preliminary data.</text>
</comment>
<organism evidence="3 4">
    <name type="scientific">Fusarium albosuccineum</name>
    <dbReference type="NCBI Taxonomy" id="1237068"/>
    <lineage>
        <taxon>Eukaryota</taxon>
        <taxon>Fungi</taxon>
        <taxon>Dikarya</taxon>
        <taxon>Ascomycota</taxon>
        <taxon>Pezizomycotina</taxon>
        <taxon>Sordariomycetes</taxon>
        <taxon>Hypocreomycetidae</taxon>
        <taxon>Hypocreales</taxon>
        <taxon>Nectriaceae</taxon>
        <taxon>Fusarium</taxon>
        <taxon>Fusarium decemcellulare species complex</taxon>
    </lineage>
</organism>
<dbReference type="Proteomes" id="UP000554235">
    <property type="component" value="Unassembled WGS sequence"/>
</dbReference>
<accession>A0A8H4LC90</accession>
<feature type="compositionally biased region" description="Basic and acidic residues" evidence="1">
    <location>
        <begin position="69"/>
        <end position="83"/>
    </location>
</feature>
<feature type="compositionally biased region" description="Low complexity" evidence="1">
    <location>
        <begin position="285"/>
        <end position="311"/>
    </location>
</feature>
<feature type="compositionally biased region" description="Low complexity" evidence="1">
    <location>
        <begin position="319"/>
        <end position="337"/>
    </location>
</feature>
<feature type="transmembrane region" description="Helical" evidence="2">
    <location>
        <begin position="89"/>
        <end position="109"/>
    </location>
</feature>
<dbReference type="EMBL" id="JAADYS010001127">
    <property type="protein sequence ID" value="KAF4464904.1"/>
    <property type="molecule type" value="Genomic_DNA"/>
</dbReference>
<keyword evidence="2" id="KW-0812">Transmembrane</keyword>
<protein>
    <submittedName>
        <fullName evidence="3">Uncharacterized protein</fullName>
    </submittedName>
</protein>
<feature type="region of interest" description="Disordered" evidence="1">
    <location>
        <begin position="285"/>
        <end position="342"/>
    </location>
</feature>